<dbReference type="EMBL" id="CAWYQH010000035">
    <property type="protein sequence ID" value="CAK8676914.1"/>
    <property type="molecule type" value="Genomic_DNA"/>
</dbReference>
<evidence type="ECO:0000313" key="1">
    <source>
        <dbReference type="EMBL" id="CAK8676914.1"/>
    </source>
</evidence>
<proteinExistence type="predicted"/>
<dbReference type="Proteomes" id="UP001642483">
    <property type="component" value="Unassembled WGS sequence"/>
</dbReference>
<dbReference type="Pfam" id="PF14906">
    <property type="entry name" value="DUF4495"/>
    <property type="match status" value="1"/>
</dbReference>
<keyword evidence="2" id="KW-1185">Reference proteome</keyword>
<evidence type="ECO:0000313" key="2">
    <source>
        <dbReference type="Proteomes" id="UP001642483"/>
    </source>
</evidence>
<dbReference type="PANTHER" id="PTHR33960">
    <property type="entry name" value="SIMILAR TO KIAA0825 PROTEIN"/>
    <property type="match status" value="1"/>
</dbReference>
<accession>A0ABP0FB51</accession>
<name>A0ABP0FB51_CLALP</name>
<dbReference type="InterPro" id="IPR027993">
    <property type="entry name" value="DUF4495"/>
</dbReference>
<protein>
    <submittedName>
        <fullName evidence="1">Uncharacterized protein</fullName>
    </submittedName>
</protein>
<gene>
    <name evidence="1" type="ORF">CVLEPA_LOCUS6335</name>
</gene>
<reference evidence="1 2" key="1">
    <citation type="submission" date="2024-02" db="EMBL/GenBank/DDBJ databases">
        <authorList>
            <person name="Daric V."/>
            <person name="Darras S."/>
        </authorList>
    </citation>
    <scope>NUCLEOTIDE SEQUENCE [LARGE SCALE GENOMIC DNA]</scope>
</reference>
<dbReference type="PANTHER" id="PTHR33960:SF1">
    <property type="entry name" value="SIMILAR TO KIAA0825 PROTEIN"/>
    <property type="match status" value="1"/>
</dbReference>
<sequence length="1127" mass="128253">MNSDHCYDEVLESGIRFICQSFESGKEDDIFQILVHLSPQLGHLLPLNYEKPSHSPSIYEASYATNPSESLCEEDHNVQDSFEKLLLHLGTHYARKVKEMFAVLSTKHNAENIKMVNTMSNDIHKLCTFLQKVQVVLGRKTTEEKFISIVSREMDLLLQHHLTYVANVLSNFKELKVNILNLTGNARQLISNVILILTCGYIYKEKSEVMTFLQETILEKLSIELFTLAGSITDTLNKISLKQKPEKQDNSNQKNKLKFSSAVATDTYLPVEILSGMAEIINMYLLIENDIEKSDIIAIAQHSSNVMLTKGVLKHSFELPDLIRSSQKSILQKSVPGVAYWDWYETLKDLAPYLSASLTQSYGEMTQALLQEAKENSQLLHLEKWHIPSLSSTLLTGKPFPKRVLKNVGSILELVIKLLPFGVLGGRYKPLLKLQTDLLDAVNQSMKELKTFFMNLVEDISEKISPLCLSILLASAADIVAVLQYCTNKMRNDNRVPFHGTLQLYKELHKQIYQHTIQYHKTKLFSSILHDAESNYWEDPREFCEGENCSYSVEMWEVYLKNISGSLSKVYSHEMAKNIVAEIFCDSLSILSNRYCMCLPSYNRVGQTKLDMHSIMLFCSEFLWKVISCTYEICPREKSVYRHEQNDLIAKIHSACSDLFTCFLVLCCPLSDLFSASSAVDGLQLDVTPYTWLSLVKPALFPSGWGGSFNTLPSLSRLICSMKLLVFNPENWAELTFKMLMSDNLFLARNLVSGSLVVCGKTCKEVQLLVLKLFSQQPAVFASLFIESAKISENFSSSMFIDGFNFVRSDQCNDINIFPWQTFILKLVYSAVIKAVSESLEFIEANTWSHFSRHILQKLPSKFHDILSAVSNEDKDDLIYLFTSIVISNLSLCCMGLSETAVHCLVKIDEELSKNNCHGLLQSNHYGSHIVLYFAHLILSDGNSGSSSILHNFPDEVISRLQVIGKNLLSLSRLESSCSNSESLGARSLLKEIRSFKECTDEVFSDFIELDNTMDNLHYQKHENFCFDEEVNKSLMEISHLLQENENYISKQLNMDTETLPPKEFIPDTCDWKILLRNCLASQPQSILSKFVSHRPEMQENAYLNEEEKGYVTSIKTYFGLHQSCRK</sequence>
<organism evidence="1 2">
    <name type="scientific">Clavelina lepadiformis</name>
    <name type="common">Light-bulb sea squirt</name>
    <name type="synonym">Ascidia lepadiformis</name>
    <dbReference type="NCBI Taxonomy" id="159417"/>
    <lineage>
        <taxon>Eukaryota</taxon>
        <taxon>Metazoa</taxon>
        <taxon>Chordata</taxon>
        <taxon>Tunicata</taxon>
        <taxon>Ascidiacea</taxon>
        <taxon>Aplousobranchia</taxon>
        <taxon>Clavelinidae</taxon>
        <taxon>Clavelina</taxon>
    </lineage>
</organism>
<comment type="caution">
    <text evidence="1">The sequence shown here is derived from an EMBL/GenBank/DDBJ whole genome shotgun (WGS) entry which is preliminary data.</text>
</comment>